<proteinExistence type="predicted"/>
<evidence type="ECO:0000313" key="3">
    <source>
        <dbReference type="EMBL" id="GAA0186491.1"/>
    </source>
</evidence>
<dbReference type="Proteomes" id="UP001454036">
    <property type="component" value="Unassembled WGS sequence"/>
</dbReference>
<comment type="caution">
    <text evidence="3">The sequence shown here is derived from an EMBL/GenBank/DDBJ whole genome shotgun (WGS) entry which is preliminary data.</text>
</comment>
<dbReference type="PANTHER" id="PTHR33240:SF15">
    <property type="entry name" value="GAG-PRO-LIKE PROTEIN"/>
    <property type="match status" value="1"/>
</dbReference>
<feature type="domain" description="Retrotransposon gag" evidence="2">
    <location>
        <begin position="29"/>
        <end position="119"/>
    </location>
</feature>
<dbReference type="Gene3D" id="3.10.10.10">
    <property type="entry name" value="HIV Type 1 Reverse Transcriptase, subunit A, domain 1"/>
    <property type="match status" value="1"/>
</dbReference>
<evidence type="ECO:0000313" key="4">
    <source>
        <dbReference type="Proteomes" id="UP001454036"/>
    </source>
</evidence>
<dbReference type="Gene3D" id="2.40.70.10">
    <property type="entry name" value="Acid Proteases"/>
    <property type="match status" value="1"/>
</dbReference>
<dbReference type="InterPro" id="IPR021109">
    <property type="entry name" value="Peptidase_aspartic_dom_sf"/>
</dbReference>
<feature type="compositionally biased region" description="Basic and acidic residues" evidence="1">
    <location>
        <begin position="160"/>
        <end position="181"/>
    </location>
</feature>
<dbReference type="InterPro" id="IPR043502">
    <property type="entry name" value="DNA/RNA_pol_sf"/>
</dbReference>
<keyword evidence="4" id="KW-1185">Reference proteome</keyword>
<organism evidence="3 4">
    <name type="scientific">Lithospermum erythrorhizon</name>
    <name type="common">Purple gromwell</name>
    <name type="synonym">Lithospermum officinale var. erythrorhizon</name>
    <dbReference type="NCBI Taxonomy" id="34254"/>
    <lineage>
        <taxon>Eukaryota</taxon>
        <taxon>Viridiplantae</taxon>
        <taxon>Streptophyta</taxon>
        <taxon>Embryophyta</taxon>
        <taxon>Tracheophyta</taxon>
        <taxon>Spermatophyta</taxon>
        <taxon>Magnoliopsida</taxon>
        <taxon>eudicotyledons</taxon>
        <taxon>Gunneridae</taxon>
        <taxon>Pentapetalae</taxon>
        <taxon>asterids</taxon>
        <taxon>lamiids</taxon>
        <taxon>Boraginales</taxon>
        <taxon>Boraginaceae</taxon>
        <taxon>Boraginoideae</taxon>
        <taxon>Lithospermeae</taxon>
        <taxon>Lithospermum</taxon>
    </lineage>
</organism>
<dbReference type="PANTHER" id="PTHR33240">
    <property type="entry name" value="OS08G0508500 PROTEIN"/>
    <property type="match status" value="1"/>
</dbReference>
<dbReference type="AlphaFoldDB" id="A0AAV3S365"/>
<evidence type="ECO:0000259" key="2">
    <source>
        <dbReference type="Pfam" id="PF03732"/>
    </source>
</evidence>
<feature type="region of interest" description="Disordered" evidence="1">
    <location>
        <begin position="160"/>
        <end position="208"/>
    </location>
</feature>
<dbReference type="CDD" id="cd00303">
    <property type="entry name" value="retropepsin_like"/>
    <property type="match status" value="1"/>
</dbReference>
<reference evidence="3 4" key="1">
    <citation type="submission" date="2024-01" db="EMBL/GenBank/DDBJ databases">
        <title>The complete chloroplast genome sequence of Lithospermum erythrorhizon: insights into the phylogenetic relationship among Boraginaceae species and the maternal lineages of purple gromwells.</title>
        <authorList>
            <person name="Okada T."/>
            <person name="Watanabe K."/>
        </authorList>
    </citation>
    <scope>NUCLEOTIDE SEQUENCE [LARGE SCALE GENOMIC DNA]</scope>
</reference>
<dbReference type="EMBL" id="BAABME010013750">
    <property type="protein sequence ID" value="GAA0186491.1"/>
    <property type="molecule type" value="Genomic_DNA"/>
</dbReference>
<dbReference type="SUPFAM" id="SSF56672">
    <property type="entry name" value="DNA/RNA polymerases"/>
    <property type="match status" value="1"/>
</dbReference>
<accession>A0AAV3S365</accession>
<sequence>MGDPSNHLKAYYDSQLSFWASEDDVYARTFPSSLSEATLKWFHKLPPNSIDCWKDTMDLFMDKFGASTVADEDEEALMNLKQKSGEILRSYSNHFRRVLMNIPSMDEKVSMISFFHGLEFGSLKERLVLEPVANVHQLSQLIVKYIKLEEAKKVAKEFVKRDLERSPRQPRESARRNDKAMSRSPPRITGRIDTISEGLAGGGDSSNSRKQYARRVVYILAPMATIDREVIRFWDEELEGIEIPHDDPLIISSIITNFLVARMLVDTGSSADILYLRAYDRLGLPHNLLNPACMPLTGFTWHSIYPVGIAELDFTVGEAPRTSTIGASFTMVDISDPSYNGLIGRPILTTLRPIVSPLHLKMKFPTTGDVAHDNSLKERESQNKVIPHGDLEVVSFDEQEPEKTFRIEIRLKLDREEKLLKLIRKYEGVFAFTPEDMLGVDPKISLHKFHLDPSYKLVKQKNRNFSEEKNLTIRGEVDELIKAGAIREFQFLEWISNVVMVKKSNEKWRMCTYFTNLNKACRNDYYPYIVWEGWWTEPRVTRSLISCMLHEDTIKYSWRKETSKRLPS</sequence>
<dbReference type="Pfam" id="PF03732">
    <property type="entry name" value="Retrotrans_gag"/>
    <property type="match status" value="1"/>
</dbReference>
<evidence type="ECO:0000256" key="1">
    <source>
        <dbReference type="SAM" id="MobiDB-lite"/>
    </source>
</evidence>
<gene>
    <name evidence="3" type="ORF">LIER_33780</name>
</gene>
<name>A0AAV3S365_LITER</name>
<protein>
    <recommendedName>
        <fullName evidence="2">Retrotransposon gag domain-containing protein</fullName>
    </recommendedName>
</protein>
<dbReference type="InterPro" id="IPR005162">
    <property type="entry name" value="Retrotrans_gag_dom"/>
</dbReference>